<comment type="caution">
    <text evidence="1">The sequence shown here is derived from an EMBL/GenBank/DDBJ whole genome shotgun (WGS) entry which is preliminary data.</text>
</comment>
<evidence type="ECO:0000313" key="2">
    <source>
        <dbReference type="Proteomes" id="UP000712600"/>
    </source>
</evidence>
<name>A0A8S9QUP5_BRACR</name>
<reference evidence="1" key="1">
    <citation type="submission" date="2019-12" db="EMBL/GenBank/DDBJ databases">
        <title>Genome sequencing and annotation of Brassica cretica.</title>
        <authorList>
            <person name="Studholme D.J."/>
            <person name="Sarris P."/>
        </authorList>
    </citation>
    <scope>NUCLEOTIDE SEQUENCE</scope>
    <source>
        <strain evidence="1">PFS-109/04</strain>
        <tissue evidence="1">Leaf</tissue>
    </source>
</reference>
<organism evidence="1 2">
    <name type="scientific">Brassica cretica</name>
    <name type="common">Mustard</name>
    <dbReference type="NCBI Taxonomy" id="69181"/>
    <lineage>
        <taxon>Eukaryota</taxon>
        <taxon>Viridiplantae</taxon>
        <taxon>Streptophyta</taxon>
        <taxon>Embryophyta</taxon>
        <taxon>Tracheophyta</taxon>
        <taxon>Spermatophyta</taxon>
        <taxon>Magnoliopsida</taxon>
        <taxon>eudicotyledons</taxon>
        <taxon>Gunneridae</taxon>
        <taxon>Pentapetalae</taxon>
        <taxon>rosids</taxon>
        <taxon>malvids</taxon>
        <taxon>Brassicales</taxon>
        <taxon>Brassicaceae</taxon>
        <taxon>Brassiceae</taxon>
        <taxon>Brassica</taxon>
    </lineage>
</organism>
<dbReference type="EMBL" id="QGKX02000996">
    <property type="protein sequence ID" value="KAF3557542.1"/>
    <property type="molecule type" value="Genomic_DNA"/>
</dbReference>
<sequence length="86" mass="9353">MPEGPKSDEWTEKLEVSQCMSLGRSVYHLTSLVLTDSPGIGVSQRMDSSYAARHVDVGVSLCMSLCHASGHVCPMCRRTCDQKHAG</sequence>
<accession>A0A8S9QUP5</accession>
<protein>
    <submittedName>
        <fullName evidence="1">Uncharacterized protein</fullName>
    </submittedName>
</protein>
<dbReference type="Proteomes" id="UP000712600">
    <property type="component" value="Unassembled WGS sequence"/>
</dbReference>
<dbReference type="AlphaFoldDB" id="A0A8S9QUP5"/>
<evidence type="ECO:0000313" key="1">
    <source>
        <dbReference type="EMBL" id="KAF3557542.1"/>
    </source>
</evidence>
<proteinExistence type="predicted"/>
<gene>
    <name evidence="1" type="ORF">F2Q69_00013737</name>
</gene>